<sequence>MEVIKSQKISIFEILDYIFCPRIIYYENVLKMFGEKKEDSNKEEEERVKGKNRINRKWIWDRLKLKKQNIEQMINSNQENILYWYNREFNKELSSEKYHFYGKLDDILLLEDETIVPVYYYNAKYTAREENRYKYIVAMFLILIEEKYKIKSQKGYILFLDGLSLKKIECTNKDLEKVKESAAEVLKIIETERYPIEAEGGTKCRDCYYKKICGR</sequence>
<dbReference type="GO" id="GO:0016787">
    <property type="term" value="F:hydrolase activity"/>
    <property type="evidence" value="ECO:0007669"/>
    <property type="project" value="UniProtKB-KW"/>
</dbReference>
<dbReference type="InterPro" id="IPR022765">
    <property type="entry name" value="Dna2/Cas4_DUF83"/>
</dbReference>
<reference evidence="9" key="1">
    <citation type="submission" date="2024-07" db="EMBL/GenBank/DDBJ databases">
        <authorList>
            <person name="Li X.-J."/>
            <person name="Wang X."/>
        </authorList>
    </citation>
    <scope>NUCLEOTIDE SEQUENCE</scope>
    <source>
        <strain evidence="9">HSP-334</strain>
    </source>
</reference>
<dbReference type="RefSeq" id="WP_369710621.1">
    <property type="nucleotide sequence ID" value="NZ_CP165644.1"/>
</dbReference>
<dbReference type="GO" id="GO:0051536">
    <property type="term" value="F:iron-sulfur cluster binding"/>
    <property type="evidence" value="ECO:0007669"/>
    <property type="project" value="UniProtKB-KW"/>
</dbReference>
<protein>
    <submittedName>
        <fullName evidence="9">Dna2/Cas4 domain-containing protein</fullName>
    </submittedName>
</protein>
<keyword evidence="5" id="KW-0408">Iron</keyword>
<proteinExistence type="predicted"/>
<evidence type="ECO:0000256" key="7">
    <source>
        <dbReference type="SAM" id="Coils"/>
    </source>
</evidence>
<accession>A0AB39VFP7</accession>
<gene>
    <name evidence="9" type="ORF">AB8B22_07320</name>
</gene>
<evidence type="ECO:0000256" key="1">
    <source>
        <dbReference type="ARBA" id="ARBA00001966"/>
    </source>
</evidence>
<dbReference type="GO" id="GO:0004518">
    <property type="term" value="F:nuclease activity"/>
    <property type="evidence" value="ECO:0007669"/>
    <property type="project" value="UniProtKB-KW"/>
</dbReference>
<dbReference type="PANTHER" id="PTHR36531:SF6">
    <property type="entry name" value="DNA REPLICATION ATP-DEPENDENT HELICASE_NUCLEASE DNA2"/>
    <property type="match status" value="1"/>
</dbReference>
<dbReference type="GO" id="GO:0046872">
    <property type="term" value="F:metal ion binding"/>
    <property type="evidence" value="ECO:0007669"/>
    <property type="project" value="UniProtKB-KW"/>
</dbReference>
<organism evidence="9">
    <name type="scientific">Leptotrichia rugosa</name>
    <dbReference type="NCBI Taxonomy" id="3239302"/>
    <lineage>
        <taxon>Bacteria</taxon>
        <taxon>Fusobacteriati</taxon>
        <taxon>Fusobacteriota</taxon>
        <taxon>Fusobacteriia</taxon>
        <taxon>Fusobacteriales</taxon>
        <taxon>Leptotrichiaceae</taxon>
        <taxon>Leptotrichia</taxon>
    </lineage>
</organism>
<dbReference type="EMBL" id="CP165644">
    <property type="protein sequence ID" value="XDU66226.1"/>
    <property type="molecule type" value="Genomic_DNA"/>
</dbReference>
<evidence type="ECO:0000256" key="5">
    <source>
        <dbReference type="ARBA" id="ARBA00023004"/>
    </source>
</evidence>
<comment type="cofactor">
    <cofactor evidence="1">
        <name>[4Fe-4S] cluster</name>
        <dbReference type="ChEBI" id="CHEBI:49883"/>
    </cofactor>
</comment>
<feature type="domain" description="DUF83" evidence="8">
    <location>
        <begin position="102"/>
        <end position="213"/>
    </location>
</feature>
<dbReference type="InterPro" id="IPR011604">
    <property type="entry name" value="PDDEXK-like_dom_sf"/>
</dbReference>
<evidence type="ECO:0000256" key="2">
    <source>
        <dbReference type="ARBA" id="ARBA00022722"/>
    </source>
</evidence>
<evidence type="ECO:0000256" key="3">
    <source>
        <dbReference type="ARBA" id="ARBA00022723"/>
    </source>
</evidence>
<evidence type="ECO:0000259" key="8">
    <source>
        <dbReference type="Pfam" id="PF01930"/>
    </source>
</evidence>
<dbReference type="Pfam" id="PF01930">
    <property type="entry name" value="Cas_Cas4"/>
    <property type="match status" value="1"/>
</dbReference>
<keyword evidence="6" id="KW-0411">Iron-sulfur</keyword>
<feature type="coiled-coil region" evidence="7">
    <location>
        <begin position="165"/>
        <end position="192"/>
    </location>
</feature>
<dbReference type="AlphaFoldDB" id="A0AB39VFP7"/>
<dbReference type="PANTHER" id="PTHR36531">
    <property type="entry name" value="CRISPR-ASSOCIATED EXONUCLEASE CAS4"/>
    <property type="match status" value="1"/>
</dbReference>
<keyword evidence="4" id="KW-0378">Hydrolase</keyword>
<keyword evidence="7" id="KW-0175">Coiled coil</keyword>
<dbReference type="Gene3D" id="3.90.320.10">
    <property type="match status" value="1"/>
</dbReference>
<evidence type="ECO:0000256" key="6">
    <source>
        <dbReference type="ARBA" id="ARBA00023014"/>
    </source>
</evidence>
<evidence type="ECO:0000256" key="4">
    <source>
        <dbReference type="ARBA" id="ARBA00022801"/>
    </source>
</evidence>
<dbReference type="KEGG" id="lrug:AB8B22_07320"/>
<evidence type="ECO:0000313" key="9">
    <source>
        <dbReference type="EMBL" id="XDU66226.1"/>
    </source>
</evidence>
<keyword evidence="3" id="KW-0479">Metal-binding</keyword>
<name>A0AB39VFP7_9FUSO</name>
<keyword evidence="2" id="KW-0540">Nuclease</keyword>
<dbReference type="InterPro" id="IPR051827">
    <property type="entry name" value="Cas4_exonuclease"/>
</dbReference>